<protein>
    <submittedName>
        <fullName evidence="2">Uncharacterized protein</fullName>
    </submittedName>
</protein>
<sequence length="108" mass="11668">MGSSGTIPSGRPVGGLQEPKTNSQQHFVTFCEFFASEALGKGPILFSGNIRNITSTSFPAKRTLTYVWQKLWPVSVVECDIEESERVPCRANNQRGCVFGQDLGTGGG</sequence>
<dbReference type="EMBL" id="BGPR01001892">
    <property type="protein sequence ID" value="GBM63843.1"/>
    <property type="molecule type" value="Genomic_DNA"/>
</dbReference>
<evidence type="ECO:0000313" key="3">
    <source>
        <dbReference type="Proteomes" id="UP000499080"/>
    </source>
</evidence>
<gene>
    <name evidence="2" type="ORF">AVEN_193641_1</name>
</gene>
<name>A0A4Y2HEX0_ARAVE</name>
<proteinExistence type="predicted"/>
<organism evidence="2 3">
    <name type="scientific">Araneus ventricosus</name>
    <name type="common">Orbweaver spider</name>
    <name type="synonym">Epeira ventricosa</name>
    <dbReference type="NCBI Taxonomy" id="182803"/>
    <lineage>
        <taxon>Eukaryota</taxon>
        <taxon>Metazoa</taxon>
        <taxon>Ecdysozoa</taxon>
        <taxon>Arthropoda</taxon>
        <taxon>Chelicerata</taxon>
        <taxon>Arachnida</taxon>
        <taxon>Araneae</taxon>
        <taxon>Araneomorphae</taxon>
        <taxon>Entelegynae</taxon>
        <taxon>Araneoidea</taxon>
        <taxon>Araneidae</taxon>
        <taxon>Araneus</taxon>
    </lineage>
</organism>
<feature type="region of interest" description="Disordered" evidence="1">
    <location>
        <begin position="1"/>
        <end position="20"/>
    </location>
</feature>
<comment type="caution">
    <text evidence="2">The sequence shown here is derived from an EMBL/GenBank/DDBJ whole genome shotgun (WGS) entry which is preliminary data.</text>
</comment>
<evidence type="ECO:0000313" key="2">
    <source>
        <dbReference type="EMBL" id="GBM63843.1"/>
    </source>
</evidence>
<dbReference type="Proteomes" id="UP000499080">
    <property type="component" value="Unassembled WGS sequence"/>
</dbReference>
<evidence type="ECO:0000256" key="1">
    <source>
        <dbReference type="SAM" id="MobiDB-lite"/>
    </source>
</evidence>
<dbReference type="AlphaFoldDB" id="A0A4Y2HEX0"/>
<accession>A0A4Y2HEX0</accession>
<reference evidence="2 3" key="1">
    <citation type="journal article" date="2019" name="Sci. Rep.">
        <title>Orb-weaving spider Araneus ventricosus genome elucidates the spidroin gene catalogue.</title>
        <authorList>
            <person name="Kono N."/>
            <person name="Nakamura H."/>
            <person name="Ohtoshi R."/>
            <person name="Moran D.A.P."/>
            <person name="Shinohara A."/>
            <person name="Yoshida Y."/>
            <person name="Fujiwara M."/>
            <person name="Mori M."/>
            <person name="Tomita M."/>
            <person name="Arakawa K."/>
        </authorList>
    </citation>
    <scope>NUCLEOTIDE SEQUENCE [LARGE SCALE GENOMIC DNA]</scope>
</reference>
<keyword evidence="3" id="KW-1185">Reference proteome</keyword>